<dbReference type="PROSITE" id="PS00375">
    <property type="entry name" value="UDPGT"/>
    <property type="match status" value="1"/>
</dbReference>
<dbReference type="EMBL" id="PDCK01000040">
    <property type="protein sequence ID" value="PRQ52252.1"/>
    <property type="molecule type" value="Genomic_DNA"/>
</dbReference>
<dbReference type="Gene3D" id="3.40.50.2000">
    <property type="entry name" value="Glycogen Phosphorylase B"/>
    <property type="match status" value="2"/>
</dbReference>
<dbReference type="CDD" id="cd03784">
    <property type="entry name" value="GT1_Gtf-like"/>
    <property type="match status" value="1"/>
</dbReference>
<evidence type="ECO:0000256" key="5">
    <source>
        <dbReference type="RuleBase" id="RU362057"/>
    </source>
</evidence>
<proteinExistence type="inferred from homology"/>
<name>A0A2P6S0N9_ROSCH</name>
<dbReference type="FunFam" id="3.40.50.2000:FF:000080">
    <property type="entry name" value="Glycosyltransferase"/>
    <property type="match status" value="1"/>
</dbReference>
<protein>
    <recommendedName>
        <fullName evidence="5">Glycosyltransferase</fullName>
        <ecNumber evidence="5">2.4.1.-</ecNumber>
    </recommendedName>
</protein>
<dbReference type="AlphaFoldDB" id="A0A2P6S0N9"/>
<comment type="caution">
    <text evidence="6">The sequence shown here is derived from an EMBL/GenBank/DDBJ whole genome shotgun (WGS) entry which is preliminary data.</text>
</comment>
<dbReference type="InterPro" id="IPR035595">
    <property type="entry name" value="UDP_glycos_trans_CS"/>
</dbReference>
<dbReference type="OMA" id="LRYETIS"/>
<dbReference type="FunFam" id="3.40.50.2000:FF:000056">
    <property type="entry name" value="Glycosyltransferase"/>
    <property type="match status" value="1"/>
</dbReference>
<keyword evidence="3 4" id="KW-0808">Transferase</keyword>
<gene>
    <name evidence="6" type="ORF">RchiOBHm_Chr2g0153451</name>
</gene>
<evidence type="ECO:0000256" key="3">
    <source>
        <dbReference type="ARBA" id="ARBA00022679"/>
    </source>
</evidence>
<evidence type="ECO:0000313" key="7">
    <source>
        <dbReference type="Proteomes" id="UP000238479"/>
    </source>
</evidence>
<dbReference type="InterPro" id="IPR002213">
    <property type="entry name" value="UDP_glucos_trans"/>
</dbReference>
<keyword evidence="7" id="KW-1185">Reference proteome</keyword>
<dbReference type="Gramene" id="PRQ52252">
    <property type="protein sequence ID" value="PRQ52252"/>
    <property type="gene ID" value="RchiOBHm_Chr2g0153451"/>
</dbReference>
<evidence type="ECO:0000256" key="1">
    <source>
        <dbReference type="ARBA" id="ARBA00009995"/>
    </source>
</evidence>
<dbReference type="OrthoDB" id="5835829at2759"/>
<dbReference type="GO" id="GO:0035251">
    <property type="term" value="F:UDP-glucosyltransferase activity"/>
    <property type="evidence" value="ECO:0007669"/>
    <property type="project" value="InterPro"/>
</dbReference>
<dbReference type="Proteomes" id="UP000238479">
    <property type="component" value="Chromosome 2"/>
</dbReference>
<organism evidence="6 7">
    <name type="scientific">Rosa chinensis</name>
    <name type="common">China rose</name>
    <dbReference type="NCBI Taxonomy" id="74649"/>
    <lineage>
        <taxon>Eukaryota</taxon>
        <taxon>Viridiplantae</taxon>
        <taxon>Streptophyta</taxon>
        <taxon>Embryophyta</taxon>
        <taxon>Tracheophyta</taxon>
        <taxon>Spermatophyta</taxon>
        <taxon>Magnoliopsida</taxon>
        <taxon>eudicotyledons</taxon>
        <taxon>Gunneridae</taxon>
        <taxon>Pentapetalae</taxon>
        <taxon>rosids</taxon>
        <taxon>fabids</taxon>
        <taxon>Rosales</taxon>
        <taxon>Rosaceae</taxon>
        <taxon>Rosoideae</taxon>
        <taxon>Rosoideae incertae sedis</taxon>
        <taxon>Rosa</taxon>
    </lineage>
</organism>
<dbReference type="Pfam" id="PF00201">
    <property type="entry name" value="UDPGT"/>
    <property type="match status" value="1"/>
</dbReference>
<evidence type="ECO:0000313" key="6">
    <source>
        <dbReference type="EMBL" id="PRQ52252.1"/>
    </source>
</evidence>
<reference evidence="6 7" key="1">
    <citation type="journal article" date="2018" name="Nat. Genet.">
        <title>The Rosa genome provides new insights in the design of modern roses.</title>
        <authorList>
            <person name="Bendahmane M."/>
        </authorList>
    </citation>
    <scope>NUCLEOTIDE SEQUENCE [LARGE SCALE GENOMIC DNA]</scope>
    <source>
        <strain evidence="7">cv. Old Blush</strain>
    </source>
</reference>
<evidence type="ECO:0000256" key="2">
    <source>
        <dbReference type="ARBA" id="ARBA00022676"/>
    </source>
</evidence>
<dbReference type="PANTHER" id="PTHR48048">
    <property type="entry name" value="GLYCOSYLTRANSFERASE"/>
    <property type="match status" value="1"/>
</dbReference>
<dbReference type="EC" id="2.4.1.-" evidence="5"/>
<comment type="similarity">
    <text evidence="1 4">Belongs to the UDP-glycosyltransferase family.</text>
</comment>
<evidence type="ECO:0000256" key="4">
    <source>
        <dbReference type="RuleBase" id="RU003718"/>
    </source>
</evidence>
<dbReference type="InterPro" id="IPR050481">
    <property type="entry name" value="UDP-glycosyltransf_plant"/>
</dbReference>
<sequence length="478" mass="52613">MKQAAELVFIPSPGIGHLVATVEVAKLLLSRDDQLFITVLIIKFPFSSDGTDAYVESFADPSISNRIKFINLPQQNMETHGNSAINLLNFIDNHQTNVKDVVAKLIESETETRLTGFVIDMFCTSMIDVASELGVPTYMFFTSSASVLGVMFHLQALRDDHNKDCIEFKDSTADLVVPSFSNPLPAARVLPSVFLEKETSDRTLNLAKRCRDVKGILINTFTELESHALLSLSCDGKIPPVYPVGPILKVKSDDNNDQVDSKQSKQKSDILKWLDDQPPLSVVFLCFGSMGSFSEDQVKEIARALEHGGFRFLWSLRQPPPKGTIGMPSDYADHTGVLPEGFLDRTAGVGKVIGWAPQVSILAHPAVGGFVSHCGWNSTLESLWFGVPVATWPLYAEQQQNAFQLVTELGIAVEIDMSYRKDGPVVVTAEKIESGIKELMELDSDIRKRVKQMSDNSKKALMDGGSSYAALGHFIDQI</sequence>
<dbReference type="PANTHER" id="PTHR48048:SF45">
    <property type="entry name" value="GLYCOSYLTRANSFERASE"/>
    <property type="match status" value="1"/>
</dbReference>
<dbReference type="SUPFAM" id="SSF53756">
    <property type="entry name" value="UDP-Glycosyltransferase/glycogen phosphorylase"/>
    <property type="match status" value="1"/>
</dbReference>
<accession>A0A2P6S0N9</accession>
<keyword evidence="2 4" id="KW-0328">Glycosyltransferase</keyword>